<accession>A0AAV2TSX6</accession>
<dbReference type="Pfam" id="PF13771">
    <property type="entry name" value="zf-HC5HC2H"/>
    <property type="match status" value="1"/>
</dbReference>
<comment type="caution">
    <text evidence="6">The sequence shown here is derived from an EMBL/GenBank/DDBJ whole genome shotgun (WGS) entry which is preliminary data.</text>
</comment>
<protein>
    <recommendedName>
        <fullName evidence="5">PHD-type domain-containing protein</fullName>
    </recommendedName>
</protein>
<feature type="domain" description="PHD-type" evidence="5">
    <location>
        <begin position="11"/>
        <end position="129"/>
    </location>
</feature>
<dbReference type="PANTHER" id="PTHR12420">
    <property type="entry name" value="PHD FINGER PROTEIN"/>
    <property type="match status" value="1"/>
</dbReference>
<name>A0AAV2TSX6_CALDB</name>
<keyword evidence="3" id="KW-0862">Zinc</keyword>
<evidence type="ECO:0000259" key="5">
    <source>
        <dbReference type="PROSITE" id="PS51805"/>
    </source>
</evidence>
<evidence type="ECO:0000313" key="6">
    <source>
        <dbReference type="EMBL" id="CAL5138058.1"/>
    </source>
</evidence>
<proteinExistence type="predicted"/>
<dbReference type="PROSITE" id="PS51805">
    <property type="entry name" value="EPHD"/>
    <property type="match status" value="1"/>
</dbReference>
<dbReference type="EMBL" id="CAXLJL010000467">
    <property type="protein sequence ID" value="CAL5138058.1"/>
    <property type="molecule type" value="Genomic_DNA"/>
</dbReference>
<sequence length="512" mass="56351">MPRKKLARAPPGACVLCLTTDNHPLLGDLREKNGITVHINCIFAASGIFQEDAKCSTNGKYIEGFSLSAIEQEVHRGRSLGCSYCRNSGATVGCCISACHCSFHLPCVTKAKGITIFEGSFPSYCRRHVPGQNLDKWFNVTAETPLCCICLFSILPEDDDEPKVKPKPKRFTVQNLNSSAATIERKLPRRSCVAVSSTKLRLSTSTSTWELPDSSPDEDDAEIPLVICSTPSSENIFPPVLRKLPQWIRDYLNPLPSNRRLAFYESWKHGTIHGQCCPKAWMHRTCIAGFAVSAALHYVKCPYCADKKTFIRSIMDAGIWVPDRDAAWELEPGAYADLVPVDECEDGGEGSSNGNVNGGSTSNNGSGSSHGQTNATSANHRSERPRRRRTTTRRTATPVPLTNTTIVDQSAAGPNPKPVFSLVWSARRVGSRGRTAHRPKTRRYTEQTANYMPKSPTGLSPPQQRTPSRQRTVGLARHTHDVLGVNHFRESRLRQATLGSFIASFRLSSPSQ</sequence>
<dbReference type="AlphaFoldDB" id="A0AAV2TSX6"/>
<dbReference type="PANTHER" id="PTHR12420:SF42">
    <property type="entry name" value="G2_M PHASE-SPECIFIC E3 UBIQUITIN-PROTEIN LIGASE"/>
    <property type="match status" value="1"/>
</dbReference>
<evidence type="ECO:0000256" key="4">
    <source>
        <dbReference type="SAM" id="MobiDB-lite"/>
    </source>
</evidence>
<dbReference type="InterPro" id="IPR051188">
    <property type="entry name" value="PHD-type_Zinc_Finger"/>
</dbReference>
<gene>
    <name evidence="6" type="ORF">CDAUBV1_LOCUS12576</name>
</gene>
<dbReference type="Proteomes" id="UP001497525">
    <property type="component" value="Unassembled WGS sequence"/>
</dbReference>
<feature type="region of interest" description="Disordered" evidence="4">
    <location>
        <begin position="447"/>
        <end position="467"/>
    </location>
</feature>
<keyword evidence="2" id="KW-0863">Zinc-finger</keyword>
<dbReference type="InterPro" id="IPR013083">
    <property type="entry name" value="Znf_RING/FYVE/PHD"/>
</dbReference>
<dbReference type="Gene3D" id="3.30.40.10">
    <property type="entry name" value="Zinc/RING finger domain, C3HC4 (zinc finger)"/>
    <property type="match status" value="1"/>
</dbReference>
<dbReference type="InterPro" id="IPR034732">
    <property type="entry name" value="EPHD"/>
</dbReference>
<evidence type="ECO:0000256" key="2">
    <source>
        <dbReference type="ARBA" id="ARBA00022771"/>
    </source>
</evidence>
<evidence type="ECO:0000256" key="1">
    <source>
        <dbReference type="ARBA" id="ARBA00022723"/>
    </source>
</evidence>
<dbReference type="GO" id="GO:0008270">
    <property type="term" value="F:zinc ion binding"/>
    <property type="evidence" value="ECO:0007669"/>
    <property type="project" value="UniProtKB-KW"/>
</dbReference>
<feature type="compositionally biased region" description="Polar residues" evidence="4">
    <location>
        <begin position="457"/>
        <end position="467"/>
    </location>
</feature>
<feature type="compositionally biased region" description="Basic residues" evidence="4">
    <location>
        <begin position="383"/>
        <end position="392"/>
    </location>
</feature>
<feature type="region of interest" description="Disordered" evidence="4">
    <location>
        <begin position="341"/>
        <end position="414"/>
    </location>
</feature>
<reference evidence="6" key="1">
    <citation type="submission" date="2024-06" db="EMBL/GenBank/DDBJ databases">
        <authorList>
            <person name="Liu X."/>
            <person name="Lenzi L."/>
            <person name="Haldenby T S."/>
            <person name="Uol C."/>
        </authorList>
    </citation>
    <scope>NUCLEOTIDE SEQUENCE</scope>
</reference>
<evidence type="ECO:0000256" key="3">
    <source>
        <dbReference type="ARBA" id="ARBA00022833"/>
    </source>
</evidence>
<dbReference type="GO" id="GO:0005634">
    <property type="term" value="C:nucleus"/>
    <property type="evidence" value="ECO:0007669"/>
    <property type="project" value="TreeGrafter"/>
</dbReference>
<organism evidence="6 7">
    <name type="scientific">Calicophoron daubneyi</name>
    <name type="common">Rumen fluke</name>
    <name type="synonym">Paramphistomum daubneyi</name>
    <dbReference type="NCBI Taxonomy" id="300641"/>
    <lineage>
        <taxon>Eukaryota</taxon>
        <taxon>Metazoa</taxon>
        <taxon>Spiralia</taxon>
        <taxon>Lophotrochozoa</taxon>
        <taxon>Platyhelminthes</taxon>
        <taxon>Trematoda</taxon>
        <taxon>Digenea</taxon>
        <taxon>Plagiorchiida</taxon>
        <taxon>Pronocephalata</taxon>
        <taxon>Paramphistomoidea</taxon>
        <taxon>Paramphistomidae</taxon>
        <taxon>Calicophoron</taxon>
    </lineage>
</organism>
<feature type="compositionally biased region" description="Low complexity" evidence="4">
    <location>
        <begin position="352"/>
        <end position="371"/>
    </location>
</feature>
<evidence type="ECO:0000313" key="7">
    <source>
        <dbReference type="Proteomes" id="UP001497525"/>
    </source>
</evidence>
<keyword evidence="1" id="KW-0479">Metal-binding</keyword>